<dbReference type="EMBL" id="BCNO01000001">
    <property type="protein sequence ID" value="GAQ94931.1"/>
    <property type="molecule type" value="Genomic_DNA"/>
</dbReference>
<proteinExistence type="predicted"/>
<protein>
    <submittedName>
        <fullName evidence="1">Uncharacterized conserved protein YecE, DUF72 family</fullName>
    </submittedName>
</protein>
<gene>
    <name evidence="1" type="ORF">TAGGR_11126</name>
</gene>
<dbReference type="STRING" id="86166.TAGGR_11126"/>
<reference evidence="2" key="1">
    <citation type="submission" date="2016-01" db="EMBL/GenBank/DDBJ databases">
        <title>Draft genome sequence of Thermodesulfovibrio aggregans strain TGE-P1.</title>
        <authorList>
            <person name="Sekiguchi Y."/>
            <person name="Ohashi A."/>
            <person name="Matsuura N."/>
            <person name="Tourlousse M.D."/>
        </authorList>
    </citation>
    <scope>NUCLEOTIDE SEQUENCE [LARGE SCALE GENOMIC DNA]</scope>
    <source>
        <strain evidence="2">TGE-P1</strain>
    </source>
</reference>
<dbReference type="PANTHER" id="PTHR30348:SF4">
    <property type="entry name" value="DUF72 DOMAIN-CONTAINING PROTEIN"/>
    <property type="match status" value="1"/>
</dbReference>
<dbReference type="SUPFAM" id="SSF117396">
    <property type="entry name" value="TM1631-like"/>
    <property type="match status" value="1"/>
</dbReference>
<evidence type="ECO:0000313" key="2">
    <source>
        <dbReference type="Proteomes" id="UP000054976"/>
    </source>
</evidence>
<dbReference type="InterPro" id="IPR036520">
    <property type="entry name" value="UPF0759_sf"/>
</dbReference>
<dbReference type="PANTHER" id="PTHR30348">
    <property type="entry name" value="UNCHARACTERIZED PROTEIN YECE"/>
    <property type="match status" value="1"/>
</dbReference>
<evidence type="ECO:0000313" key="1">
    <source>
        <dbReference type="EMBL" id="GAQ94931.1"/>
    </source>
</evidence>
<organism evidence="1 2">
    <name type="scientific">Thermodesulfovibrio aggregans</name>
    <dbReference type="NCBI Taxonomy" id="86166"/>
    <lineage>
        <taxon>Bacteria</taxon>
        <taxon>Pseudomonadati</taxon>
        <taxon>Nitrospirota</taxon>
        <taxon>Thermodesulfovibrionia</taxon>
        <taxon>Thermodesulfovibrionales</taxon>
        <taxon>Thermodesulfovibrionaceae</taxon>
        <taxon>Thermodesulfovibrio</taxon>
    </lineage>
</organism>
<keyword evidence="2" id="KW-1185">Reference proteome</keyword>
<dbReference type="Proteomes" id="UP000054976">
    <property type="component" value="Unassembled WGS sequence"/>
</dbReference>
<sequence>MEQALQRRLNYHIGTSGWQYAHWRGIFYPAELKYSDWLYYYSKYFSTVEINVTFYRDVRTSTFQKWYNSTPKNFLFSVKLSRQITHFKRLKVDKLYIESFIQKYSTLKEKLGVILIQLPPGLKFDETLVDDFISMLDKTYKYTIEVRNKTFIHDKFFEILKQNNIAFCIADSAGRFPYYEVVTADFIYVRLHGSQRLYASEYTEEELKEWVRKINTWNKPTFVYFDNDYMGYAVKNASRLKELLTDISLFQK</sequence>
<comment type="caution">
    <text evidence="1">The sequence shown here is derived from an EMBL/GenBank/DDBJ whole genome shotgun (WGS) entry which is preliminary data.</text>
</comment>
<accession>A0A0U9HPC4</accession>
<dbReference type="InterPro" id="IPR002763">
    <property type="entry name" value="DUF72"/>
</dbReference>
<dbReference type="Gene3D" id="3.20.20.410">
    <property type="entry name" value="Protein of unknown function UPF0759"/>
    <property type="match status" value="1"/>
</dbReference>
<dbReference type="RefSeq" id="WP_059176337.1">
    <property type="nucleotide sequence ID" value="NZ_BCNO01000001.1"/>
</dbReference>
<name>A0A0U9HPC4_9BACT</name>
<dbReference type="OrthoDB" id="9780310at2"/>
<dbReference type="Pfam" id="PF01904">
    <property type="entry name" value="DUF72"/>
    <property type="match status" value="1"/>
</dbReference>
<dbReference type="AlphaFoldDB" id="A0A0U9HPC4"/>